<feature type="domain" description="Flavin reductase like" evidence="2">
    <location>
        <begin position="23"/>
        <end position="171"/>
    </location>
</feature>
<dbReference type="Pfam" id="PF01613">
    <property type="entry name" value="Flavin_Reduct"/>
    <property type="match status" value="1"/>
</dbReference>
<evidence type="ECO:0000259" key="2">
    <source>
        <dbReference type="SMART" id="SM00903"/>
    </source>
</evidence>
<dbReference type="InterPro" id="IPR002563">
    <property type="entry name" value="Flavin_Rdtase-like_dom"/>
</dbReference>
<protein>
    <submittedName>
        <fullName evidence="3">Flavin reductase (DIM6/NTAB) family NADH-FMN oxidoreductase RutF</fullName>
    </submittedName>
</protein>
<name>A0A7W0CGR5_9ACTN</name>
<dbReference type="Proteomes" id="UP000530928">
    <property type="component" value="Unassembled WGS sequence"/>
</dbReference>
<dbReference type="PANTHER" id="PTHR30466">
    <property type="entry name" value="FLAVIN REDUCTASE"/>
    <property type="match status" value="1"/>
</dbReference>
<keyword evidence="1" id="KW-0560">Oxidoreductase</keyword>
<dbReference type="SUPFAM" id="SSF50475">
    <property type="entry name" value="FMN-binding split barrel"/>
    <property type="match status" value="1"/>
</dbReference>
<keyword evidence="4" id="KW-1185">Reference proteome</keyword>
<dbReference type="GO" id="GO:0010181">
    <property type="term" value="F:FMN binding"/>
    <property type="evidence" value="ECO:0007669"/>
    <property type="project" value="InterPro"/>
</dbReference>
<dbReference type="SMART" id="SM00903">
    <property type="entry name" value="Flavin_Reduct"/>
    <property type="match status" value="1"/>
</dbReference>
<dbReference type="InterPro" id="IPR012349">
    <property type="entry name" value="Split_barrel_FMN-bd"/>
</dbReference>
<dbReference type="AlphaFoldDB" id="A0A7W0CGR5"/>
<dbReference type="RefSeq" id="WP_181609635.1">
    <property type="nucleotide sequence ID" value="NZ_BAABAM010000006.1"/>
</dbReference>
<dbReference type="PANTHER" id="PTHR30466:SF1">
    <property type="entry name" value="FMN REDUCTASE (NADH) RUTF"/>
    <property type="match status" value="1"/>
</dbReference>
<comment type="caution">
    <text evidence="3">The sequence shown here is derived from an EMBL/GenBank/DDBJ whole genome shotgun (WGS) entry which is preliminary data.</text>
</comment>
<proteinExistence type="predicted"/>
<dbReference type="InterPro" id="IPR050268">
    <property type="entry name" value="NADH-dep_flavin_reductase"/>
</dbReference>
<gene>
    <name evidence="3" type="ORF">HNR30_002194</name>
</gene>
<reference evidence="3 4" key="1">
    <citation type="submission" date="2020-07" db="EMBL/GenBank/DDBJ databases">
        <title>Genomic Encyclopedia of Type Strains, Phase IV (KMG-IV): sequencing the most valuable type-strain genomes for metagenomic binning, comparative biology and taxonomic classification.</title>
        <authorList>
            <person name="Goeker M."/>
        </authorList>
    </citation>
    <scope>NUCLEOTIDE SEQUENCE [LARGE SCALE GENOMIC DNA]</scope>
    <source>
        <strain evidence="3 4">DSM 45533</strain>
    </source>
</reference>
<evidence type="ECO:0000313" key="4">
    <source>
        <dbReference type="Proteomes" id="UP000530928"/>
    </source>
</evidence>
<sequence>MPDSVTAAIARAPVDPAQFRSLMTTHPAGVAIVTTAAADGRPWGMTVSSVCSVSLCPPTLLVCLRSGSPTLAALLEASAFAVNLLHDRAAPAARLFASGAADRFDQVEWIREPESGVPLLIEDAHTIADCRLGETMPVGDHVVVFGEVVGVAAPSMRAPRPLLYGMRRYWSLAAGPEARPA</sequence>
<evidence type="ECO:0000256" key="1">
    <source>
        <dbReference type="ARBA" id="ARBA00023002"/>
    </source>
</evidence>
<dbReference type="EMBL" id="JACDUR010000002">
    <property type="protein sequence ID" value="MBA2890853.1"/>
    <property type="molecule type" value="Genomic_DNA"/>
</dbReference>
<dbReference type="GO" id="GO:0042602">
    <property type="term" value="F:riboflavin reductase (NADPH) activity"/>
    <property type="evidence" value="ECO:0007669"/>
    <property type="project" value="TreeGrafter"/>
</dbReference>
<dbReference type="Gene3D" id="2.30.110.10">
    <property type="entry name" value="Electron Transport, Fmn-binding Protein, Chain A"/>
    <property type="match status" value="1"/>
</dbReference>
<organism evidence="3 4">
    <name type="scientific">Nonomuraea soli</name>
    <dbReference type="NCBI Taxonomy" id="1032476"/>
    <lineage>
        <taxon>Bacteria</taxon>
        <taxon>Bacillati</taxon>
        <taxon>Actinomycetota</taxon>
        <taxon>Actinomycetes</taxon>
        <taxon>Streptosporangiales</taxon>
        <taxon>Streptosporangiaceae</taxon>
        <taxon>Nonomuraea</taxon>
    </lineage>
</organism>
<evidence type="ECO:0000313" key="3">
    <source>
        <dbReference type="EMBL" id="MBA2890853.1"/>
    </source>
</evidence>
<accession>A0A7W0CGR5</accession>